<dbReference type="OrthoDB" id="1899721at2759"/>
<dbReference type="PANTHER" id="PTHR34380:SF1">
    <property type="entry name" value="OS01G0221300 PROTEIN"/>
    <property type="match status" value="1"/>
</dbReference>
<feature type="compositionally biased region" description="Basic residues" evidence="1">
    <location>
        <begin position="133"/>
        <end position="145"/>
    </location>
</feature>
<feature type="compositionally biased region" description="Acidic residues" evidence="1">
    <location>
        <begin position="88"/>
        <end position="98"/>
    </location>
</feature>
<feature type="compositionally biased region" description="Basic and acidic residues" evidence="1">
    <location>
        <begin position="197"/>
        <end position="212"/>
    </location>
</feature>
<name>V4KYX1_EUTSA</name>
<dbReference type="KEGG" id="eus:EUTSA_v10013960mg"/>
<dbReference type="STRING" id="72664.V4KYX1"/>
<feature type="compositionally biased region" description="Acidic residues" evidence="1">
    <location>
        <begin position="171"/>
        <end position="184"/>
    </location>
</feature>
<dbReference type="Gramene" id="ESQ43180">
    <property type="protein sequence ID" value="ESQ43180"/>
    <property type="gene ID" value="EUTSA_v10013960mg"/>
</dbReference>
<dbReference type="EMBL" id="KI517464">
    <property type="protein sequence ID" value="ESQ43180.1"/>
    <property type="molecule type" value="Genomic_DNA"/>
</dbReference>
<evidence type="ECO:0000313" key="2">
    <source>
        <dbReference type="EMBL" id="ESQ43180.1"/>
    </source>
</evidence>
<gene>
    <name evidence="2" type="ORF">EUTSA_v10013960mg</name>
</gene>
<feature type="compositionally biased region" description="Basic and acidic residues" evidence="1">
    <location>
        <begin position="1"/>
        <end position="11"/>
    </location>
</feature>
<dbReference type="OMA" id="DENDQGH"/>
<protein>
    <submittedName>
        <fullName evidence="2">Uncharacterized protein</fullName>
    </submittedName>
</protein>
<evidence type="ECO:0000313" key="3">
    <source>
        <dbReference type="Proteomes" id="UP000030689"/>
    </source>
</evidence>
<dbReference type="Proteomes" id="UP000030689">
    <property type="component" value="Unassembled WGS sequence"/>
</dbReference>
<reference evidence="2 3" key="1">
    <citation type="journal article" date="2013" name="Front. Plant Sci.">
        <title>The Reference Genome of the Halophytic Plant Eutrema salsugineum.</title>
        <authorList>
            <person name="Yang R."/>
            <person name="Jarvis D.E."/>
            <person name="Chen H."/>
            <person name="Beilstein M.A."/>
            <person name="Grimwood J."/>
            <person name="Jenkins J."/>
            <person name="Shu S."/>
            <person name="Prochnik S."/>
            <person name="Xin M."/>
            <person name="Ma C."/>
            <person name="Schmutz J."/>
            <person name="Wing R.A."/>
            <person name="Mitchell-Olds T."/>
            <person name="Schumaker K.S."/>
            <person name="Wang X."/>
        </authorList>
    </citation>
    <scope>NUCLEOTIDE SEQUENCE [LARGE SCALE GENOMIC DNA]</scope>
</reference>
<keyword evidence="3" id="KW-1185">Reference proteome</keyword>
<evidence type="ECO:0000256" key="1">
    <source>
        <dbReference type="SAM" id="MobiDB-lite"/>
    </source>
</evidence>
<sequence>MSGRNRDDLSSRRRVSKMLVFEDDGSKSTNVDDLSDNETEERNKKESDGMDALEERSIGENYEDDDVEACEVNTSTPRKRKRVVTSDSENDDDDDEDNIPISILKNLKPPNEEMSDLVDTPSIEENESGGLRSQRRVSSRLRKKRVLEEISTSSERNLRERLVGIPTTGNAEDDETEEESELESESLNGFIVDDESASEKTDETEGDVREEVSDGETGYAEIMSRLRRDKKPGKRKWEYLTDMQADFGKDPELCMRAVCALYRLQTEEEKAARSSYVANGRGFSKFDAERGCRIGHFLTDGDPVGDLKKSVEELRSFEPGAVEICEHLAGRYSKQLFGIYNNREDPFFAAPPSP</sequence>
<dbReference type="PANTHER" id="PTHR34380">
    <property type="entry name" value="BNAA03G12380D PROTEIN"/>
    <property type="match status" value="1"/>
</dbReference>
<feature type="region of interest" description="Disordered" evidence="1">
    <location>
        <begin position="1"/>
        <end position="214"/>
    </location>
</feature>
<accession>V4KYX1</accession>
<feature type="compositionally biased region" description="Basic and acidic residues" evidence="1">
    <location>
        <begin position="40"/>
        <end position="58"/>
    </location>
</feature>
<dbReference type="AlphaFoldDB" id="V4KYX1"/>
<proteinExistence type="predicted"/>
<dbReference type="eggNOG" id="ENOG502QVGB">
    <property type="taxonomic scope" value="Eukaryota"/>
</dbReference>
<organism evidence="2 3">
    <name type="scientific">Eutrema salsugineum</name>
    <name type="common">Saltwater cress</name>
    <name type="synonym">Sisymbrium salsugineum</name>
    <dbReference type="NCBI Taxonomy" id="72664"/>
    <lineage>
        <taxon>Eukaryota</taxon>
        <taxon>Viridiplantae</taxon>
        <taxon>Streptophyta</taxon>
        <taxon>Embryophyta</taxon>
        <taxon>Tracheophyta</taxon>
        <taxon>Spermatophyta</taxon>
        <taxon>Magnoliopsida</taxon>
        <taxon>eudicotyledons</taxon>
        <taxon>Gunneridae</taxon>
        <taxon>Pentapetalae</taxon>
        <taxon>rosids</taxon>
        <taxon>malvids</taxon>
        <taxon>Brassicales</taxon>
        <taxon>Brassicaceae</taxon>
        <taxon>Eutremeae</taxon>
        <taxon>Eutrema</taxon>
    </lineage>
</organism>